<dbReference type="EMBL" id="SZYD01001255">
    <property type="protein sequence ID" value="KAD0929799.1"/>
    <property type="molecule type" value="Genomic_DNA"/>
</dbReference>
<sequence>MASPHVPTCVQMQRSRERDGEDEMFPVKNKKMFHSLKMLSKVCDEDTESYGHDHNNHLGFSAGYYHDPIDGDGNKVYEYTTDDPSMDGDDDDDDDDNTGIAPAA</sequence>
<feature type="compositionally biased region" description="Acidic residues" evidence="1">
    <location>
        <begin position="80"/>
        <end position="97"/>
    </location>
</feature>
<comment type="caution">
    <text evidence="2">The sequence shown here is derived from an EMBL/GenBank/DDBJ whole genome shotgun (WGS) entry which is preliminary data.</text>
</comment>
<name>A0A5N6LEM9_9ASTR</name>
<reference evidence="2 3" key="1">
    <citation type="submission" date="2019-05" db="EMBL/GenBank/DDBJ databases">
        <title>Mikania micrantha, genome provides insights into the molecular mechanism of rapid growth.</title>
        <authorList>
            <person name="Liu B."/>
        </authorList>
    </citation>
    <scope>NUCLEOTIDE SEQUENCE [LARGE SCALE GENOMIC DNA]</scope>
    <source>
        <strain evidence="2">NLD-2019</strain>
        <tissue evidence="2">Leaf</tissue>
    </source>
</reference>
<evidence type="ECO:0000313" key="2">
    <source>
        <dbReference type="EMBL" id="KAD0929799.1"/>
    </source>
</evidence>
<dbReference type="Proteomes" id="UP000326396">
    <property type="component" value="Unassembled WGS sequence"/>
</dbReference>
<keyword evidence="3" id="KW-1185">Reference proteome</keyword>
<gene>
    <name evidence="2" type="ORF">E3N88_43544</name>
</gene>
<feature type="region of interest" description="Disordered" evidence="1">
    <location>
        <begin position="71"/>
        <end position="104"/>
    </location>
</feature>
<proteinExistence type="predicted"/>
<evidence type="ECO:0000313" key="3">
    <source>
        <dbReference type="Proteomes" id="UP000326396"/>
    </source>
</evidence>
<evidence type="ECO:0000256" key="1">
    <source>
        <dbReference type="SAM" id="MobiDB-lite"/>
    </source>
</evidence>
<organism evidence="2 3">
    <name type="scientific">Mikania micrantha</name>
    <name type="common">bitter vine</name>
    <dbReference type="NCBI Taxonomy" id="192012"/>
    <lineage>
        <taxon>Eukaryota</taxon>
        <taxon>Viridiplantae</taxon>
        <taxon>Streptophyta</taxon>
        <taxon>Embryophyta</taxon>
        <taxon>Tracheophyta</taxon>
        <taxon>Spermatophyta</taxon>
        <taxon>Magnoliopsida</taxon>
        <taxon>eudicotyledons</taxon>
        <taxon>Gunneridae</taxon>
        <taxon>Pentapetalae</taxon>
        <taxon>asterids</taxon>
        <taxon>campanulids</taxon>
        <taxon>Asterales</taxon>
        <taxon>Asteraceae</taxon>
        <taxon>Asteroideae</taxon>
        <taxon>Heliantheae alliance</taxon>
        <taxon>Eupatorieae</taxon>
        <taxon>Mikania</taxon>
    </lineage>
</organism>
<protein>
    <submittedName>
        <fullName evidence="2">Uncharacterized protein</fullName>
    </submittedName>
</protein>
<dbReference type="AlphaFoldDB" id="A0A5N6LEM9"/>
<accession>A0A5N6LEM9</accession>
<feature type="region of interest" description="Disordered" evidence="1">
    <location>
        <begin position="1"/>
        <end position="24"/>
    </location>
</feature>